<dbReference type="AlphaFoldDB" id="A0A4Q1BIN0"/>
<reference evidence="4 5" key="1">
    <citation type="submission" date="2016-06" db="EMBL/GenBank/DDBJ databases">
        <title>Evolution of pathogenesis and genome organization in the Tremellales.</title>
        <authorList>
            <person name="Cuomo C."/>
            <person name="Litvintseva A."/>
            <person name="Heitman J."/>
            <person name="Chen Y."/>
            <person name="Sun S."/>
            <person name="Springer D."/>
            <person name="Dromer F."/>
            <person name="Young S."/>
            <person name="Zeng Q."/>
            <person name="Chapman S."/>
            <person name="Gujja S."/>
            <person name="Saif S."/>
            <person name="Birren B."/>
        </authorList>
    </citation>
    <scope>NUCLEOTIDE SEQUENCE [LARGE SCALE GENOMIC DNA]</scope>
    <source>
        <strain evidence="4 5">ATCC 28783</strain>
    </source>
</reference>
<dbReference type="InterPro" id="IPR026116">
    <property type="entry name" value="GT18_cat"/>
</dbReference>
<dbReference type="STRING" id="5217.A0A4Q1BIN0"/>
<feature type="region of interest" description="Disordered" evidence="1">
    <location>
        <begin position="1"/>
        <end position="26"/>
    </location>
</feature>
<organism evidence="4 5">
    <name type="scientific">Tremella mesenterica</name>
    <name type="common">Jelly fungus</name>
    <dbReference type="NCBI Taxonomy" id="5217"/>
    <lineage>
        <taxon>Eukaryota</taxon>
        <taxon>Fungi</taxon>
        <taxon>Dikarya</taxon>
        <taxon>Basidiomycota</taxon>
        <taxon>Agaricomycotina</taxon>
        <taxon>Tremellomycetes</taxon>
        <taxon>Tremellales</taxon>
        <taxon>Tremellaceae</taxon>
        <taxon>Tremella</taxon>
    </lineage>
</organism>
<gene>
    <name evidence="4" type="ORF">M231_05197</name>
</gene>
<dbReference type="GO" id="GO:0030144">
    <property type="term" value="F:alpha-1,6-mannosylglycoprotein 6-beta-N-acetylglucosaminyltransferase activity"/>
    <property type="evidence" value="ECO:0007669"/>
    <property type="project" value="InterPro"/>
</dbReference>
<keyword evidence="5" id="KW-1185">Reference proteome</keyword>
<evidence type="ECO:0000313" key="4">
    <source>
        <dbReference type="EMBL" id="RXK37476.1"/>
    </source>
</evidence>
<dbReference type="OrthoDB" id="2113294at2759"/>
<accession>A0A4Q1BIN0</accession>
<sequence length="497" mass="56032">MALESAYQPLATSPSNESNLDEQKGRHRRSRIDIPFTSFILSRRKLVLAILLSLSLISAALFSLPALKTLYGSPIELVPAENPYFQTGGIWDHNDAIAAKLYRCEALGLLRNTSLPLESNLRPSAEEEAALTAEGCGTNETTIIILASLWFAEAYSGTSNTGESIYAQSVISALNANNYSYVFTSLGWYNPDMKKTVELWNQHRWNVRMILADPDQVNVCWNPEHNCTKSEANPEGIEAWRLMSFWYWDTIGNPLGPTFTLSPFAKTPNTLMSLSIEPTCKRLPYLPSAYRPHPPQAWLLAKQVHYLDNTTAFSWTLEALTGLQKEFGIHVKGGMVDDDAETLKRVKAANIENVGRLGKIEFYEELAKSSVLIGVGRPRISPSPWDALCVGVPFINPILEWDEEDPKDRSKWHAQQWHMTDLDPPYVYNVHAHDIVGLRRAVHAAIHHPIESFIPEVMTFKWVRNRMGEIVESDWRTKAKGILEERLRVGEGALFVM</sequence>
<evidence type="ECO:0000259" key="3">
    <source>
        <dbReference type="Pfam" id="PF15024"/>
    </source>
</evidence>
<dbReference type="Pfam" id="PF15024">
    <property type="entry name" value="Glyco_transf_18"/>
    <property type="match status" value="1"/>
</dbReference>
<evidence type="ECO:0000256" key="2">
    <source>
        <dbReference type="SAM" id="Phobius"/>
    </source>
</evidence>
<dbReference type="VEuPathDB" id="FungiDB:TREMEDRAFT_42765"/>
<comment type="caution">
    <text evidence="4">The sequence shown here is derived from an EMBL/GenBank/DDBJ whole genome shotgun (WGS) entry which is preliminary data.</text>
</comment>
<keyword evidence="2" id="KW-0812">Transmembrane</keyword>
<feature type="transmembrane region" description="Helical" evidence="2">
    <location>
        <begin position="46"/>
        <end position="67"/>
    </location>
</feature>
<protein>
    <recommendedName>
        <fullName evidence="3">Glycosyltransferase family 18 catalytic domain-containing protein</fullName>
    </recommendedName>
</protein>
<dbReference type="Proteomes" id="UP000289152">
    <property type="component" value="Unassembled WGS sequence"/>
</dbReference>
<dbReference type="InParanoid" id="A0A4Q1BIN0"/>
<name>A0A4Q1BIN0_TREME</name>
<keyword evidence="2" id="KW-0472">Membrane</keyword>
<proteinExistence type="predicted"/>
<evidence type="ECO:0000256" key="1">
    <source>
        <dbReference type="SAM" id="MobiDB-lite"/>
    </source>
</evidence>
<dbReference type="UniPathway" id="UPA00378"/>
<keyword evidence="2" id="KW-1133">Transmembrane helix</keyword>
<dbReference type="EMBL" id="SDIL01000067">
    <property type="protein sequence ID" value="RXK37476.1"/>
    <property type="molecule type" value="Genomic_DNA"/>
</dbReference>
<evidence type="ECO:0000313" key="5">
    <source>
        <dbReference type="Proteomes" id="UP000289152"/>
    </source>
</evidence>
<feature type="domain" description="Glycosyltransferase family 18 catalytic" evidence="3">
    <location>
        <begin position="323"/>
        <end position="472"/>
    </location>
</feature>